<protein>
    <submittedName>
        <fullName evidence="1">Uncharacterized protein</fullName>
    </submittedName>
</protein>
<comment type="caution">
    <text evidence="1">The sequence shown here is derived from an EMBL/GenBank/DDBJ whole genome shotgun (WGS) entry which is preliminary data.</text>
</comment>
<name>A0A3A9JXT6_9BACI</name>
<keyword evidence="2" id="KW-1185">Reference proteome</keyword>
<evidence type="ECO:0000313" key="1">
    <source>
        <dbReference type="EMBL" id="RKL65704.1"/>
    </source>
</evidence>
<dbReference type="Proteomes" id="UP000281498">
    <property type="component" value="Unassembled WGS sequence"/>
</dbReference>
<dbReference type="AlphaFoldDB" id="A0A3A9JXT6"/>
<dbReference type="NCBIfam" id="NF038094">
    <property type="entry name" value="CueP_fam"/>
    <property type="match status" value="1"/>
</dbReference>
<dbReference type="Gene3D" id="2.60.40.3700">
    <property type="match status" value="1"/>
</dbReference>
<evidence type="ECO:0000313" key="2">
    <source>
        <dbReference type="Proteomes" id="UP000281498"/>
    </source>
</evidence>
<dbReference type="OrthoDB" id="73040at2"/>
<dbReference type="EMBL" id="PDOE01000012">
    <property type="protein sequence ID" value="RKL65704.1"/>
    <property type="molecule type" value="Genomic_DNA"/>
</dbReference>
<dbReference type="InterPro" id="IPR047808">
    <property type="entry name" value="CueP-like"/>
</dbReference>
<organism evidence="1 2">
    <name type="scientific">Salipaludibacillus neizhouensis</name>
    <dbReference type="NCBI Taxonomy" id="885475"/>
    <lineage>
        <taxon>Bacteria</taxon>
        <taxon>Bacillati</taxon>
        <taxon>Bacillota</taxon>
        <taxon>Bacilli</taxon>
        <taxon>Bacillales</taxon>
        <taxon>Bacillaceae</taxon>
    </lineage>
</organism>
<reference evidence="1 2" key="1">
    <citation type="submission" date="2017-10" db="EMBL/GenBank/DDBJ databases">
        <title>Bacillus sp. nov., a halophilic bacterium isolated from a Keqin Lake.</title>
        <authorList>
            <person name="Wang H."/>
        </authorList>
    </citation>
    <scope>NUCLEOTIDE SEQUENCE [LARGE SCALE GENOMIC DNA]</scope>
    <source>
        <strain evidence="1 2">KCTC 13187</strain>
    </source>
</reference>
<sequence length="60" mass="6779">MEGNVIIDETFKSPSNGFIDLWLASDKTYRAKIKHEGKISELELSTLEGENTCITTMQLM</sequence>
<accession>A0A3A9JXT6</accession>
<proteinExistence type="predicted"/>
<dbReference type="Pfam" id="PF21172">
    <property type="entry name" value="CueP"/>
    <property type="match status" value="1"/>
</dbReference>
<gene>
    <name evidence="1" type="ORF">CR203_18775</name>
</gene>